<protein>
    <submittedName>
        <fullName evidence="2">Uncharacterized protein</fullName>
    </submittedName>
</protein>
<organism evidence="2 3">
    <name type="scientific">Serendipita vermifera MAFF 305830</name>
    <dbReference type="NCBI Taxonomy" id="933852"/>
    <lineage>
        <taxon>Eukaryota</taxon>
        <taxon>Fungi</taxon>
        <taxon>Dikarya</taxon>
        <taxon>Basidiomycota</taxon>
        <taxon>Agaricomycotina</taxon>
        <taxon>Agaricomycetes</taxon>
        <taxon>Sebacinales</taxon>
        <taxon>Serendipitaceae</taxon>
        <taxon>Serendipita</taxon>
    </lineage>
</organism>
<reference evidence="3" key="2">
    <citation type="submission" date="2015-01" db="EMBL/GenBank/DDBJ databases">
        <title>Evolutionary Origins and Diversification of the Mycorrhizal Mutualists.</title>
        <authorList>
            <consortium name="DOE Joint Genome Institute"/>
            <consortium name="Mycorrhizal Genomics Consortium"/>
            <person name="Kohler A."/>
            <person name="Kuo A."/>
            <person name="Nagy L.G."/>
            <person name="Floudas D."/>
            <person name="Copeland A."/>
            <person name="Barry K.W."/>
            <person name="Cichocki N."/>
            <person name="Veneault-Fourrey C."/>
            <person name="LaButti K."/>
            <person name="Lindquist E.A."/>
            <person name="Lipzen A."/>
            <person name="Lundell T."/>
            <person name="Morin E."/>
            <person name="Murat C."/>
            <person name="Riley R."/>
            <person name="Ohm R."/>
            <person name="Sun H."/>
            <person name="Tunlid A."/>
            <person name="Henrissat B."/>
            <person name="Grigoriev I.V."/>
            <person name="Hibbett D.S."/>
            <person name="Martin F."/>
        </authorList>
    </citation>
    <scope>NUCLEOTIDE SEQUENCE [LARGE SCALE GENOMIC DNA]</scope>
    <source>
        <strain evidence="3">MAFF 305830</strain>
    </source>
</reference>
<feature type="compositionally biased region" description="Acidic residues" evidence="1">
    <location>
        <begin position="102"/>
        <end position="120"/>
    </location>
</feature>
<feature type="compositionally biased region" description="Basic and acidic residues" evidence="1">
    <location>
        <begin position="139"/>
        <end position="150"/>
    </location>
</feature>
<evidence type="ECO:0000313" key="3">
    <source>
        <dbReference type="Proteomes" id="UP000054097"/>
    </source>
</evidence>
<feature type="region of interest" description="Disordered" evidence="1">
    <location>
        <begin position="79"/>
        <end position="165"/>
    </location>
</feature>
<evidence type="ECO:0000313" key="2">
    <source>
        <dbReference type="EMBL" id="KIM20842.1"/>
    </source>
</evidence>
<feature type="region of interest" description="Disordered" evidence="1">
    <location>
        <begin position="1"/>
        <end position="40"/>
    </location>
</feature>
<gene>
    <name evidence="2" type="ORF">M408DRAFT_30042</name>
</gene>
<dbReference type="EMBL" id="KN824405">
    <property type="protein sequence ID" value="KIM20842.1"/>
    <property type="molecule type" value="Genomic_DNA"/>
</dbReference>
<accession>A0A0C2WTL1</accession>
<evidence type="ECO:0000256" key="1">
    <source>
        <dbReference type="SAM" id="MobiDB-lite"/>
    </source>
</evidence>
<proteinExistence type="predicted"/>
<name>A0A0C2WTL1_SERVB</name>
<dbReference type="AlphaFoldDB" id="A0A0C2WTL1"/>
<dbReference type="Proteomes" id="UP000054097">
    <property type="component" value="Unassembled WGS sequence"/>
</dbReference>
<dbReference type="HOGENOM" id="CLU_1611799_0_0_1"/>
<feature type="compositionally biased region" description="Basic and acidic residues" evidence="1">
    <location>
        <begin position="17"/>
        <end position="37"/>
    </location>
</feature>
<reference evidence="2 3" key="1">
    <citation type="submission" date="2014-04" db="EMBL/GenBank/DDBJ databases">
        <authorList>
            <consortium name="DOE Joint Genome Institute"/>
            <person name="Kuo A."/>
            <person name="Zuccaro A."/>
            <person name="Kohler A."/>
            <person name="Nagy L.G."/>
            <person name="Floudas D."/>
            <person name="Copeland A."/>
            <person name="Barry K.W."/>
            <person name="Cichocki N."/>
            <person name="Veneault-Fourrey C."/>
            <person name="LaButti K."/>
            <person name="Lindquist E.A."/>
            <person name="Lipzen A."/>
            <person name="Lundell T."/>
            <person name="Morin E."/>
            <person name="Murat C."/>
            <person name="Sun H."/>
            <person name="Tunlid A."/>
            <person name="Henrissat B."/>
            <person name="Grigoriev I.V."/>
            <person name="Hibbett D.S."/>
            <person name="Martin F."/>
            <person name="Nordberg H.P."/>
            <person name="Cantor M.N."/>
            <person name="Hua S.X."/>
        </authorList>
    </citation>
    <scope>NUCLEOTIDE SEQUENCE [LARGE SCALE GENOMIC DNA]</scope>
    <source>
        <strain evidence="2 3">MAFF 305830</strain>
    </source>
</reference>
<sequence length="165" mass="19203">MTFRHRLRPQGVRRSLRGKEQEDRGRRDRQLMEKLKSTGDPMTRLRILSQYCADSTNDVEMDYWDDEGDELAEQLEFNYPFSREEEDKPTRPGAIFRRAREEDIEDIEESEDDCDEESAVDGENNAEKEDECGQLPLSGKEEVQQKDPQSRDICQTGRTSGLHGD</sequence>
<keyword evidence="3" id="KW-1185">Reference proteome</keyword>